<dbReference type="EMBL" id="CP002418">
    <property type="protein sequence ID" value="ADU43681.1"/>
    <property type="molecule type" value="Genomic_DNA"/>
</dbReference>
<dbReference type="GO" id="GO:0016887">
    <property type="term" value="F:ATP hydrolysis activity"/>
    <property type="evidence" value="ECO:0007669"/>
    <property type="project" value="InterPro"/>
</dbReference>
<dbReference type="HOGENOM" id="CLU_000688_20_0_5"/>
<dbReference type="AlphaFoldDB" id="E6VQ04"/>
<dbReference type="Gene3D" id="3.40.50.300">
    <property type="entry name" value="P-loop containing nucleotide triphosphate hydrolases"/>
    <property type="match status" value="1"/>
</dbReference>
<evidence type="ECO:0000256" key="1">
    <source>
        <dbReference type="RuleBase" id="RU003651"/>
    </source>
</evidence>
<evidence type="ECO:0000313" key="3">
    <source>
        <dbReference type="EMBL" id="ADU43681.1"/>
    </source>
</evidence>
<dbReference type="Pfam" id="PF00004">
    <property type="entry name" value="AAA"/>
    <property type="match status" value="1"/>
</dbReference>
<dbReference type="eggNOG" id="COG0465">
    <property type="taxonomic scope" value="Bacteria"/>
</dbReference>
<dbReference type="BioCyc" id="RPAL652103:RPDX1_RS10170-MONOMER"/>
<dbReference type="PANTHER" id="PTHR23076:SF97">
    <property type="entry name" value="ATP-DEPENDENT ZINC METALLOPROTEASE YME1L1"/>
    <property type="match status" value="1"/>
</dbReference>
<dbReference type="Proteomes" id="UP000001402">
    <property type="component" value="Chromosome"/>
</dbReference>
<dbReference type="GO" id="GO:0005886">
    <property type="term" value="C:plasma membrane"/>
    <property type="evidence" value="ECO:0007669"/>
    <property type="project" value="TreeGrafter"/>
</dbReference>
<dbReference type="InterPro" id="IPR003593">
    <property type="entry name" value="AAA+_ATPase"/>
</dbReference>
<dbReference type="STRING" id="652103.Rpdx1_2073"/>
<gene>
    <name evidence="3" type="ordered locus">Rpdx1_2073</name>
</gene>
<keyword evidence="1" id="KW-0547">Nucleotide-binding</keyword>
<dbReference type="SUPFAM" id="SSF52540">
    <property type="entry name" value="P-loop containing nucleoside triphosphate hydrolases"/>
    <property type="match status" value="1"/>
</dbReference>
<name>E6VQ04_RHOPX</name>
<comment type="similarity">
    <text evidence="1">Belongs to the AAA ATPase family.</text>
</comment>
<dbReference type="GO" id="GO:0030163">
    <property type="term" value="P:protein catabolic process"/>
    <property type="evidence" value="ECO:0007669"/>
    <property type="project" value="TreeGrafter"/>
</dbReference>
<dbReference type="GO" id="GO:0005524">
    <property type="term" value="F:ATP binding"/>
    <property type="evidence" value="ECO:0007669"/>
    <property type="project" value="UniProtKB-KW"/>
</dbReference>
<dbReference type="InterPro" id="IPR037219">
    <property type="entry name" value="Peptidase_M41-like"/>
</dbReference>
<evidence type="ECO:0000313" key="4">
    <source>
        <dbReference type="Proteomes" id="UP000001402"/>
    </source>
</evidence>
<dbReference type="SMART" id="SM00382">
    <property type="entry name" value="AAA"/>
    <property type="match status" value="1"/>
</dbReference>
<dbReference type="GO" id="GO:0006508">
    <property type="term" value="P:proteolysis"/>
    <property type="evidence" value="ECO:0007669"/>
    <property type="project" value="InterPro"/>
</dbReference>
<dbReference type="InterPro" id="IPR000642">
    <property type="entry name" value="Peptidase_M41"/>
</dbReference>
<dbReference type="PROSITE" id="PS00674">
    <property type="entry name" value="AAA"/>
    <property type="match status" value="1"/>
</dbReference>
<dbReference type="OrthoDB" id="9809379at2"/>
<dbReference type="KEGG" id="rpx:Rpdx1_2073"/>
<organism evidence="3 4">
    <name type="scientific">Rhodopseudomonas palustris (strain DX-1)</name>
    <dbReference type="NCBI Taxonomy" id="652103"/>
    <lineage>
        <taxon>Bacteria</taxon>
        <taxon>Pseudomonadati</taxon>
        <taxon>Pseudomonadota</taxon>
        <taxon>Alphaproteobacteria</taxon>
        <taxon>Hyphomicrobiales</taxon>
        <taxon>Nitrobacteraceae</taxon>
        <taxon>Rhodopseudomonas</taxon>
    </lineage>
</organism>
<evidence type="ECO:0000259" key="2">
    <source>
        <dbReference type="SMART" id="SM00382"/>
    </source>
</evidence>
<accession>E6VQ04</accession>
<dbReference type="SUPFAM" id="SSF140990">
    <property type="entry name" value="FtsH protease domain-like"/>
    <property type="match status" value="1"/>
</dbReference>
<sequence>MNLRSLSRSRVFPRQRTTDVGVAVARQLLVRSLRQNRMHHVLAGCVSVVGFVLRNAADGETFEEAGRTLYRNPDRAKRVIRPEILSWISGRHARENDLCKILAGNDHVIGFAYDEDAFPLAFRLAADGIVSLPIPDLSALKAASRAAGIRGLSDEVLAAAVGEPLALVSMLIKPGRSMLHIERSLRKVKKDQLGRASQRLSSVVTMPSLDDLHGLGEAAVWGRELAKDLDDYRAGRLPWADVDRGVLVSGPTGTGKTTFAQALARTCRVPIHIHSLARWQAAGYLNDLLKAMRTAFRDAILGAPSILFVDEIDAFGDRETLEGKNEQYAREVINAFLECLDGVDGREGVVVVGATNLPEKIDKAILRPGRLGKQVKISLPDLDARIGILRHHLRDDCVSADLADIASRLEGASGAVIEQVVRDARRKARSERRPMAFADLLHGLPVRIVQTAEAFHEACIHEAGHAVVGYILAELSGSRLIASHVFREVGMDGSSGRTIMQQIPGRNIGRTAYLARITILLAGLAAEQVVFGHYADGGGGSDDSDLRQATLVAATMEISLGLGNSLVYLTSRHPGKVLACLQNDPQLRQTVARTLEVCFRKAKRIMRQHAKGHDCIARLLQETRQASVEDIEQALGPAQ</sequence>
<protein>
    <submittedName>
        <fullName evidence="3">AAA ATPase central domain protein</fullName>
    </submittedName>
</protein>
<dbReference type="GO" id="GO:0004176">
    <property type="term" value="F:ATP-dependent peptidase activity"/>
    <property type="evidence" value="ECO:0007669"/>
    <property type="project" value="InterPro"/>
</dbReference>
<dbReference type="InterPro" id="IPR003960">
    <property type="entry name" value="ATPase_AAA_CS"/>
</dbReference>
<dbReference type="CDD" id="cd19481">
    <property type="entry name" value="RecA-like_protease"/>
    <property type="match status" value="1"/>
</dbReference>
<dbReference type="InterPro" id="IPR003959">
    <property type="entry name" value="ATPase_AAA_core"/>
</dbReference>
<dbReference type="Gene3D" id="1.10.8.60">
    <property type="match status" value="1"/>
</dbReference>
<dbReference type="GO" id="GO:0004222">
    <property type="term" value="F:metalloendopeptidase activity"/>
    <property type="evidence" value="ECO:0007669"/>
    <property type="project" value="InterPro"/>
</dbReference>
<dbReference type="Gene3D" id="1.20.58.760">
    <property type="entry name" value="Peptidase M41"/>
    <property type="match status" value="1"/>
</dbReference>
<feature type="domain" description="AAA+ ATPase" evidence="2">
    <location>
        <begin position="242"/>
        <end position="381"/>
    </location>
</feature>
<reference evidence="3" key="1">
    <citation type="submission" date="2010-12" db="EMBL/GenBank/DDBJ databases">
        <title>Complete sequence of Rhodopseudomonas palustris DX-1.</title>
        <authorList>
            <consortium name="US DOE Joint Genome Institute"/>
            <person name="Lucas S."/>
            <person name="Copeland A."/>
            <person name="Lapidus A."/>
            <person name="Cheng J.-F."/>
            <person name="Goodwin L."/>
            <person name="Pitluck S."/>
            <person name="Misra M."/>
            <person name="Chertkov O."/>
            <person name="Detter J.C."/>
            <person name="Han C."/>
            <person name="Tapia R."/>
            <person name="Land M."/>
            <person name="Hauser L."/>
            <person name="Kyrpides N."/>
            <person name="Ivanova N."/>
            <person name="Ovchinnikova G."/>
            <person name="Logan B."/>
            <person name="Oda Y."/>
            <person name="Harwood C."/>
            <person name="Woyke T."/>
        </authorList>
    </citation>
    <scope>NUCLEOTIDE SEQUENCE [LARGE SCALE GENOMIC DNA]</scope>
    <source>
        <strain evidence="3">DX-1</strain>
    </source>
</reference>
<dbReference type="PANTHER" id="PTHR23076">
    <property type="entry name" value="METALLOPROTEASE M41 FTSH"/>
    <property type="match status" value="1"/>
</dbReference>
<proteinExistence type="inferred from homology"/>
<dbReference type="Pfam" id="PF01434">
    <property type="entry name" value="Peptidase_M41"/>
    <property type="match status" value="1"/>
</dbReference>
<keyword evidence="1" id="KW-0067">ATP-binding</keyword>
<dbReference type="InterPro" id="IPR027417">
    <property type="entry name" value="P-loop_NTPase"/>
</dbReference>